<reference evidence="10 11" key="1">
    <citation type="submission" date="2014-04" db="EMBL/GenBank/DDBJ databases">
        <authorList>
            <consortium name="DOE Joint Genome Institute"/>
            <person name="Kuo A."/>
            <person name="Kohler A."/>
            <person name="Jargeat P."/>
            <person name="Nagy L.G."/>
            <person name="Floudas D."/>
            <person name="Copeland A."/>
            <person name="Barry K.W."/>
            <person name="Cichocki N."/>
            <person name="Veneault-Fourrey C."/>
            <person name="LaButti K."/>
            <person name="Lindquist E.A."/>
            <person name="Lipzen A."/>
            <person name="Lundell T."/>
            <person name="Morin E."/>
            <person name="Murat C."/>
            <person name="Sun H."/>
            <person name="Tunlid A."/>
            <person name="Henrissat B."/>
            <person name="Grigoriev I.V."/>
            <person name="Hibbett D.S."/>
            <person name="Martin F."/>
            <person name="Nordberg H.P."/>
            <person name="Cantor M.N."/>
            <person name="Hua S.X."/>
        </authorList>
    </citation>
    <scope>NUCLEOTIDE SEQUENCE [LARGE SCALE GENOMIC DNA]</scope>
    <source>
        <strain evidence="10 11">Ve08.2h10</strain>
    </source>
</reference>
<dbReference type="STRING" id="930991.A0A0D0DLW0"/>
<feature type="transmembrane region" description="Helical" evidence="9">
    <location>
        <begin position="148"/>
        <end position="170"/>
    </location>
</feature>
<dbReference type="GO" id="GO:0005886">
    <property type="term" value="C:plasma membrane"/>
    <property type="evidence" value="ECO:0007669"/>
    <property type="project" value="TreeGrafter"/>
</dbReference>
<evidence type="ECO:0000256" key="1">
    <source>
        <dbReference type="ARBA" id="ARBA00004141"/>
    </source>
</evidence>
<dbReference type="HOGENOM" id="CLU_026016_2_1_1"/>
<feature type="transmembrane region" description="Helical" evidence="9">
    <location>
        <begin position="335"/>
        <end position="356"/>
    </location>
</feature>
<dbReference type="PANTHER" id="PTHR31806">
    <property type="entry name" value="PURINE-CYTOSINE PERMEASE FCY2-RELATED"/>
    <property type="match status" value="1"/>
</dbReference>
<dbReference type="InParanoid" id="A0A0D0DLW0"/>
<gene>
    <name evidence="10" type="ORF">PAXRUDRAFT_131631</name>
</gene>
<dbReference type="GO" id="GO:0022857">
    <property type="term" value="F:transmembrane transporter activity"/>
    <property type="evidence" value="ECO:0007669"/>
    <property type="project" value="InterPro"/>
</dbReference>
<evidence type="ECO:0000256" key="9">
    <source>
        <dbReference type="SAM" id="Phobius"/>
    </source>
</evidence>
<evidence type="ECO:0000256" key="4">
    <source>
        <dbReference type="ARBA" id="ARBA00022692"/>
    </source>
</evidence>
<feature type="transmembrane region" description="Helical" evidence="9">
    <location>
        <begin position="407"/>
        <end position="430"/>
    </location>
</feature>
<dbReference type="InterPro" id="IPR001248">
    <property type="entry name" value="Pur-cyt_permease"/>
</dbReference>
<feature type="transmembrane region" description="Helical" evidence="9">
    <location>
        <begin position="463"/>
        <end position="484"/>
    </location>
</feature>
<organism evidence="10 11">
    <name type="scientific">Paxillus rubicundulus Ve08.2h10</name>
    <dbReference type="NCBI Taxonomy" id="930991"/>
    <lineage>
        <taxon>Eukaryota</taxon>
        <taxon>Fungi</taxon>
        <taxon>Dikarya</taxon>
        <taxon>Basidiomycota</taxon>
        <taxon>Agaricomycotina</taxon>
        <taxon>Agaricomycetes</taxon>
        <taxon>Agaricomycetidae</taxon>
        <taxon>Boletales</taxon>
        <taxon>Paxilineae</taxon>
        <taxon>Paxillaceae</taxon>
        <taxon>Paxillus</taxon>
    </lineage>
</organism>
<sequence length="534" mass="58084">MSVTVPNNDPDRFPSSLGVKSHPEGSNKDPSDKLGAEHVEYAPLRWLRRITVLLAHYGVETHGIAPIPAEERVETRWYQMFFVWFSANMNVLAFGTGTVGPAFFALGVTDAITIIVVIDLVFCLVPAFSAVFGPKLGTRAMVQSRFSWGYYGSIIPSVLNVFSMQGFLILNCIIGGQTLASVSPHLDDTLGIVIISVISLVVTFFGYRFLHWRELSKFSIAWIPNVVAFIVMLALGYPQLRANQHVPVPTPTPAAVLSFASTLASSVLSWCTMTPDYGVYHSPATSSTRIFVYTYLGFLIASITGHTLGAAFAAAAPNVPAWNAGFQDSTSVGGLLYGVLTPVGGFGKFLTVLVALSIPSACAPTMYTFSTSLVAISTWFSLVPRWVYILVSEGVLIPMAIIGARRFYSAFVDILSVIGYWSTAFSAIVITEHVLFRRASFTEEAYPITTWNSARLLPRGIPAVLAFFCAFGALVPFMSQAWYVGPVAIDGSGDCGVYVGFVVAACCYAVFRGLERWWDARRTKAQEAEDGLKH</sequence>
<feature type="transmembrane region" description="Helical" evidence="9">
    <location>
        <begin position="496"/>
        <end position="514"/>
    </location>
</feature>
<keyword evidence="6 7" id="KW-0472">Membrane</keyword>
<comment type="similarity">
    <text evidence="2 7">Belongs to the purine-cytosine permease (2.A.39) family.</text>
</comment>
<feature type="transmembrane region" description="Helical" evidence="9">
    <location>
        <begin position="292"/>
        <end position="315"/>
    </location>
</feature>
<evidence type="ECO:0000256" key="6">
    <source>
        <dbReference type="ARBA" id="ARBA00023136"/>
    </source>
</evidence>
<protein>
    <recommendedName>
        <fullName evidence="12">Purine-cytosine permease</fullName>
    </recommendedName>
</protein>
<evidence type="ECO:0000256" key="2">
    <source>
        <dbReference type="ARBA" id="ARBA00008974"/>
    </source>
</evidence>
<feature type="transmembrane region" description="Helical" evidence="9">
    <location>
        <begin position="112"/>
        <end position="136"/>
    </location>
</feature>
<dbReference type="OrthoDB" id="2116389at2759"/>
<evidence type="ECO:0000256" key="8">
    <source>
        <dbReference type="SAM" id="MobiDB-lite"/>
    </source>
</evidence>
<comment type="subcellular location">
    <subcellularLocation>
        <location evidence="1">Membrane</location>
        <topology evidence="1">Multi-pass membrane protein</topology>
    </subcellularLocation>
</comment>
<accession>A0A0D0DLW0</accession>
<feature type="transmembrane region" description="Helical" evidence="9">
    <location>
        <begin position="81"/>
        <end position="106"/>
    </location>
</feature>
<evidence type="ECO:0000256" key="7">
    <source>
        <dbReference type="PIRNR" id="PIRNR002744"/>
    </source>
</evidence>
<dbReference type="PANTHER" id="PTHR31806:SF5">
    <property type="entry name" value="PURINE-CYTOSINE PERMEASE FCY21"/>
    <property type="match status" value="1"/>
</dbReference>
<reference evidence="11" key="2">
    <citation type="submission" date="2015-01" db="EMBL/GenBank/DDBJ databases">
        <title>Evolutionary Origins and Diversification of the Mycorrhizal Mutualists.</title>
        <authorList>
            <consortium name="DOE Joint Genome Institute"/>
            <consortium name="Mycorrhizal Genomics Consortium"/>
            <person name="Kohler A."/>
            <person name="Kuo A."/>
            <person name="Nagy L.G."/>
            <person name="Floudas D."/>
            <person name="Copeland A."/>
            <person name="Barry K.W."/>
            <person name="Cichocki N."/>
            <person name="Veneault-Fourrey C."/>
            <person name="LaButti K."/>
            <person name="Lindquist E.A."/>
            <person name="Lipzen A."/>
            <person name="Lundell T."/>
            <person name="Morin E."/>
            <person name="Murat C."/>
            <person name="Riley R."/>
            <person name="Ohm R."/>
            <person name="Sun H."/>
            <person name="Tunlid A."/>
            <person name="Henrissat B."/>
            <person name="Grigoriev I.V."/>
            <person name="Hibbett D.S."/>
            <person name="Martin F."/>
        </authorList>
    </citation>
    <scope>NUCLEOTIDE SEQUENCE [LARGE SCALE GENOMIC DNA]</scope>
    <source>
        <strain evidence="11">Ve08.2h10</strain>
    </source>
</reference>
<keyword evidence="3 7" id="KW-0813">Transport</keyword>
<keyword evidence="11" id="KW-1185">Reference proteome</keyword>
<evidence type="ECO:0000256" key="3">
    <source>
        <dbReference type="ARBA" id="ARBA00022448"/>
    </source>
</evidence>
<feature type="region of interest" description="Disordered" evidence="8">
    <location>
        <begin position="1"/>
        <end position="34"/>
    </location>
</feature>
<evidence type="ECO:0000313" key="10">
    <source>
        <dbReference type="EMBL" id="KIK99662.1"/>
    </source>
</evidence>
<dbReference type="EMBL" id="KN824853">
    <property type="protein sequence ID" value="KIK99662.1"/>
    <property type="molecule type" value="Genomic_DNA"/>
</dbReference>
<dbReference type="AlphaFoldDB" id="A0A0D0DLW0"/>
<dbReference type="Pfam" id="PF02133">
    <property type="entry name" value="Transp_cyt_pur"/>
    <property type="match status" value="1"/>
</dbReference>
<dbReference type="PIRSF" id="PIRSF002744">
    <property type="entry name" value="Pur-cyt_permease"/>
    <property type="match status" value="1"/>
</dbReference>
<dbReference type="Proteomes" id="UP000054538">
    <property type="component" value="Unassembled WGS sequence"/>
</dbReference>
<keyword evidence="5 9" id="KW-1133">Transmembrane helix</keyword>
<evidence type="ECO:0000256" key="5">
    <source>
        <dbReference type="ARBA" id="ARBA00022989"/>
    </source>
</evidence>
<feature type="transmembrane region" description="Helical" evidence="9">
    <location>
        <begin position="252"/>
        <end position="271"/>
    </location>
</feature>
<feature type="transmembrane region" description="Helical" evidence="9">
    <location>
        <begin position="222"/>
        <end position="240"/>
    </location>
</feature>
<evidence type="ECO:0008006" key="12">
    <source>
        <dbReference type="Google" id="ProtNLM"/>
    </source>
</evidence>
<feature type="compositionally biased region" description="Basic and acidic residues" evidence="8">
    <location>
        <begin position="21"/>
        <end position="34"/>
    </location>
</feature>
<dbReference type="Gene3D" id="1.10.4160.10">
    <property type="entry name" value="Hydantoin permease"/>
    <property type="match status" value="1"/>
</dbReference>
<keyword evidence="4 9" id="KW-0812">Transmembrane</keyword>
<dbReference type="InterPro" id="IPR026030">
    <property type="entry name" value="Pur-cyt_permease_Fcy2/21/22"/>
</dbReference>
<feature type="transmembrane region" description="Helical" evidence="9">
    <location>
        <begin position="190"/>
        <end position="210"/>
    </location>
</feature>
<evidence type="ECO:0000313" key="11">
    <source>
        <dbReference type="Proteomes" id="UP000054538"/>
    </source>
</evidence>
<proteinExistence type="inferred from homology"/>
<name>A0A0D0DLW0_9AGAM</name>